<comment type="caution">
    <text evidence="2">The sequence shown here is derived from an EMBL/GenBank/DDBJ whole genome shotgun (WGS) entry which is preliminary data.</text>
</comment>
<evidence type="ECO:0000313" key="2">
    <source>
        <dbReference type="EMBL" id="TWW75367.1"/>
    </source>
</evidence>
<feature type="region of interest" description="Disordered" evidence="1">
    <location>
        <begin position="1"/>
        <end position="28"/>
    </location>
</feature>
<gene>
    <name evidence="2" type="ORF">D4764_13G0000290</name>
</gene>
<dbReference type="AlphaFoldDB" id="A0A5C6PB37"/>
<evidence type="ECO:0000313" key="3">
    <source>
        <dbReference type="Proteomes" id="UP000324091"/>
    </source>
</evidence>
<reference evidence="2 3" key="1">
    <citation type="submission" date="2019-04" db="EMBL/GenBank/DDBJ databases">
        <title>Chromosome genome assembly for Takifugu flavidus.</title>
        <authorList>
            <person name="Xiao S."/>
        </authorList>
    </citation>
    <scope>NUCLEOTIDE SEQUENCE [LARGE SCALE GENOMIC DNA]</scope>
    <source>
        <strain evidence="2">HTHZ2018</strain>
        <tissue evidence="2">Muscle</tissue>
    </source>
</reference>
<accession>A0A5C6PB37</accession>
<protein>
    <submittedName>
        <fullName evidence="2">Uncharacterized protein</fullName>
    </submittedName>
</protein>
<organism evidence="2 3">
    <name type="scientific">Takifugu flavidus</name>
    <name type="common">sansaifugu</name>
    <dbReference type="NCBI Taxonomy" id="433684"/>
    <lineage>
        <taxon>Eukaryota</taxon>
        <taxon>Metazoa</taxon>
        <taxon>Chordata</taxon>
        <taxon>Craniata</taxon>
        <taxon>Vertebrata</taxon>
        <taxon>Euteleostomi</taxon>
        <taxon>Actinopterygii</taxon>
        <taxon>Neopterygii</taxon>
        <taxon>Teleostei</taxon>
        <taxon>Neoteleostei</taxon>
        <taxon>Acanthomorphata</taxon>
        <taxon>Eupercaria</taxon>
        <taxon>Tetraodontiformes</taxon>
        <taxon>Tetradontoidea</taxon>
        <taxon>Tetraodontidae</taxon>
        <taxon>Takifugu</taxon>
    </lineage>
</organism>
<feature type="compositionally biased region" description="Polar residues" evidence="1">
    <location>
        <begin position="1"/>
        <end position="11"/>
    </location>
</feature>
<name>A0A5C6PB37_9TELE</name>
<keyword evidence="3" id="KW-1185">Reference proteome</keyword>
<dbReference type="Proteomes" id="UP000324091">
    <property type="component" value="Chromosome 13"/>
</dbReference>
<dbReference type="EMBL" id="RHFK02000005">
    <property type="protein sequence ID" value="TWW75367.1"/>
    <property type="molecule type" value="Genomic_DNA"/>
</dbReference>
<sequence>MDPVSFSTCQDIKTRPPPSKGPQVDKGWAEQFPASPLWGEQGTPEDDLLSLSTPAVLSTHRLLDACSRCSACSSLTLFVSHMHPLAQNLDLSKLVFNLTLSCVSADPTKVGMPHFPSSLLSLCPSNFPLSLPLLHSTCQPLPPHQLNSTHLQAQLELIPNQPCL</sequence>
<evidence type="ECO:0000256" key="1">
    <source>
        <dbReference type="SAM" id="MobiDB-lite"/>
    </source>
</evidence>
<proteinExistence type="predicted"/>